<dbReference type="Proteomes" id="UP000287651">
    <property type="component" value="Unassembled WGS sequence"/>
</dbReference>
<comment type="caution">
    <text evidence="2">The sequence shown here is derived from an EMBL/GenBank/DDBJ whole genome shotgun (WGS) entry which is preliminary data.</text>
</comment>
<feature type="region of interest" description="Disordered" evidence="1">
    <location>
        <begin position="1"/>
        <end position="33"/>
    </location>
</feature>
<dbReference type="EMBL" id="AMZH03018004">
    <property type="protein sequence ID" value="RRT42200.1"/>
    <property type="molecule type" value="Genomic_DNA"/>
</dbReference>
<proteinExistence type="predicted"/>
<evidence type="ECO:0000313" key="3">
    <source>
        <dbReference type="Proteomes" id="UP000287651"/>
    </source>
</evidence>
<feature type="compositionally biased region" description="Basic residues" evidence="1">
    <location>
        <begin position="1"/>
        <end position="10"/>
    </location>
</feature>
<gene>
    <name evidence="2" type="ORF">B296_00057299</name>
</gene>
<reference evidence="2 3" key="1">
    <citation type="journal article" date="2014" name="Agronomy (Basel)">
        <title>A Draft Genome Sequence for Ensete ventricosum, the Drought-Tolerant Tree Against Hunger.</title>
        <authorList>
            <person name="Harrison J."/>
            <person name="Moore K.A."/>
            <person name="Paszkiewicz K."/>
            <person name="Jones T."/>
            <person name="Grant M."/>
            <person name="Ambacheew D."/>
            <person name="Muzemil S."/>
            <person name="Studholme D.J."/>
        </authorList>
    </citation>
    <scope>NUCLEOTIDE SEQUENCE [LARGE SCALE GENOMIC DNA]</scope>
</reference>
<protein>
    <submittedName>
        <fullName evidence="2">Uncharacterized protein</fullName>
    </submittedName>
</protein>
<evidence type="ECO:0000313" key="2">
    <source>
        <dbReference type="EMBL" id="RRT42200.1"/>
    </source>
</evidence>
<feature type="compositionally biased region" description="Gly residues" evidence="1">
    <location>
        <begin position="73"/>
        <end position="85"/>
    </location>
</feature>
<feature type="compositionally biased region" description="Basic and acidic residues" evidence="1">
    <location>
        <begin position="88"/>
        <end position="98"/>
    </location>
</feature>
<sequence>MVVRHGRRNGRVQEIGPPSAGRSDQRRGKEGEESIHVSLPTVVGAVFIVPLCDPDLTSCAVIRHPASLPLLSGGRGGEPGKGISGRGSETEEKMVPQKTAEEAAIVASGITTLDNETEHGDGDGKEVDGEEESTVVSMKSLLWHGGSAWDAWFSCASNQVLHADRFKYPSRSHRVVVLASLR</sequence>
<feature type="region of interest" description="Disordered" evidence="1">
    <location>
        <begin position="71"/>
        <end position="98"/>
    </location>
</feature>
<feature type="compositionally biased region" description="Basic and acidic residues" evidence="1">
    <location>
        <begin position="23"/>
        <end position="33"/>
    </location>
</feature>
<accession>A0A426XRX1</accession>
<organism evidence="2 3">
    <name type="scientific">Ensete ventricosum</name>
    <name type="common">Abyssinian banana</name>
    <name type="synonym">Musa ensete</name>
    <dbReference type="NCBI Taxonomy" id="4639"/>
    <lineage>
        <taxon>Eukaryota</taxon>
        <taxon>Viridiplantae</taxon>
        <taxon>Streptophyta</taxon>
        <taxon>Embryophyta</taxon>
        <taxon>Tracheophyta</taxon>
        <taxon>Spermatophyta</taxon>
        <taxon>Magnoliopsida</taxon>
        <taxon>Liliopsida</taxon>
        <taxon>Zingiberales</taxon>
        <taxon>Musaceae</taxon>
        <taxon>Ensete</taxon>
    </lineage>
</organism>
<dbReference type="AlphaFoldDB" id="A0A426XRX1"/>
<name>A0A426XRX1_ENSVE</name>
<evidence type="ECO:0000256" key="1">
    <source>
        <dbReference type="SAM" id="MobiDB-lite"/>
    </source>
</evidence>